<dbReference type="RefSeq" id="WP_265137973.1">
    <property type="nucleotide sequence ID" value="NZ_CP110418.1"/>
</dbReference>
<dbReference type="EMBL" id="CP110418">
    <property type="protein sequence ID" value="UZG50817.1"/>
    <property type="molecule type" value="Genomic_DNA"/>
</dbReference>
<dbReference type="AlphaFoldDB" id="A0AA46X2R2"/>
<dbReference type="Proteomes" id="UP001164244">
    <property type="component" value="Chromosome"/>
</dbReference>
<name>A0AA46X2R2_9FIRM</name>
<protein>
    <submittedName>
        <fullName evidence="1">Uncharacterized protein</fullName>
    </submittedName>
</protein>
<evidence type="ECO:0000313" key="2">
    <source>
        <dbReference type="Proteomes" id="UP001164244"/>
    </source>
</evidence>
<proteinExistence type="predicted"/>
<accession>A0AA46X2R2</accession>
<sequence>MNQDPIGLLGGDNLDAHEMLRNTFLNDSPLMTITNHQGAKGNPAMRLTKSTKTNAQTGNKIC</sequence>
<evidence type="ECO:0000313" key="1">
    <source>
        <dbReference type="EMBL" id="UZG50817.1"/>
    </source>
</evidence>
<dbReference type="KEGG" id="vrg:OKW85_09015"/>
<organism evidence="1 2">
    <name type="scientific">Veillonella rogosae</name>
    <dbReference type="NCBI Taxonomy" id="423477"/>
    <lineage>
        <taxon>Bacteria</taxon>
        <taxon>Bacillati</taxon>
        <taxon>Bacillota</taxon>
        <taxon>Negativicutes</taxon>
        <taxon>Veillonellales</taxon>
        <taxon>Veillonellaceae</taxon>
        <taxon>Veillonella</taxon>
    </lineage>
</organism>
<reference evidence="1" key="1">
    <citation type="submission" date="2022-11" db="EMBL/GenBank/DDBJ databases">
        <title>Complete genome sequence of Veillonella rogosae KCOM 3468 isolated from human Subgingival dental plaque of Chronic peridontitis Lesion.</title>
        <authorList>
            <person name="Park S.-N."/>
            <person name="Lim Y.K."/>
            <person name="Kook J.-K."/>
        </authorList>
    </citation>
    <scope>NUCLEOTIDE SEQUENCE</scope>
    <source>
        <strain evidence="1">KCOM 3468</strain>
    </source>
</reference>
<gene>
    <name evidence="1" type="ORF">OKW85_09015</name>
</gene>